<feature type="transmembrane region" description="Helical" evidence="2">
    <location>
        <begin position="29"/>
        <end position="46"/>
    </location>
</feature>
<feature type="region of interest" description="Disordered" evidence="1">
    <location>
        <begin position="51"/>
        <end position="75"/>
    </location>
</feature>
<dbReference type="RefSeq" id="WP_313497235.1">
    <property type="nucleotide sequence ID" value="NZ_CP134879.1"/>
</dbReference>
<reference evidence="3 4" key="1">
    <citation type="submission" date="2023-09" db="EMBL/GenBank/DDBJ databases">
        <title>Demequina sp. a novel bacteria isolated from Capsicum annuum.</title>
        <authorList>
            <person name="Humaira Z."/>
            <person name="Lee J."/>
            <person name="Cho D."/>
        </authorList>
    </citation>
    <scope>NUCLEOTIDE SEQUENCE [LARGE SCALE GENOMIC DNA]</scope>
    <source>
        <strain evidence="3 4">OYTSA14</strain>
    </source>
</reference>
<evidence type="ECO:0000313" key="4">
    <source>
        <dbReference type="Proteomes" id="UP001304125"/>
    </source>
</evidence>
<keyword evidence="2" id="KW-0472">Membrane</keyword>
<keyword evidence="2" id="KW-1133">Transmembrane helix</keyword>
<feature type="transmembrane region" description="Helical" evidence="2">
    <location>
        <begin position="7"/>
        <end position="23"/>
    </location>
</feature>
<proteinExistence type="predicted"/>
<gene>
    <name evidence="3" type="ORF">RN606_11300</name>
</gene>
<protein>
    <submittedName>
        <fullName evidence="3">DUF2933 domain-containing protein</fullName>
    </submittedName>
</protein>
<organism evidence="3 4">
    <name type="scientific">Demequina capsici</name>
    <dbReference type="NCBI Taxonomy" id="3075620"/>
    <lineage>
        <taxon>Bacteria</taxon>
        <taxon>Bacillati</taxon>
        <taxon>Actinomycetota</taxon>
        <taxon>Actinomycetes</taxon>
        <taxon>Micrococcales</taxon>
        <taxon>Demequinaceae</taxon>
        <taxon>Demequina</taxon>
    </lineage>
</organism>
<dbReference type="EMBL" id="CP134879">
    <property type="protein sequence ID" value="WNM23937.1"/>
    <property type="molecule type" value="Genomic_DNA"/>
</dbReference>
<evidence type="ECO:0000313" key="3">
    <source>
        <dbReference type="EMBL" id="WNM23937.1"/>
    </source>
</evidence>
<dbReference type="InterPro" id="IPR021682">
    <property type="entry name" value="DUF2933"/>
</dbReference>
<evidence type="ECO:0000256" key="1">
    <source>
        <dbReference type="SAM" id="MobiDB-lite"/>
    </source>
</evidence>
<dbReference type="Pfam" id="PF11666">
    <property type="entry name" value="DUF2933"/>
    <property type="match status" value="1"/>
</dbReference>
<keyword evidence="4" id="KW-1185">Reference proteome</keyword>
<feature type="compositionally biased region" description="Basic and acidic residues" evidence="1">
    <location>
        <begin position="57"/>
        <end position="75"/>
    </location>
</feature>
<dbReference type="AlphaFoldDB" id="A0AA96J679"/>
<keyword evidence="2" id="KW-0812">Transmembrane</keyword>
<accession>A0AA96J679</accession>
<name>A0AA96J679_9MICO</name>
<dbReference type="Proteomes" id="UP001304125">
    <property type="component" value="Chromosome"/>
</dbReference>
<sequence length="75" mass="8207">MNRRLKVGLIAGTVIIAALVVAGVDIVRYLPFAIFALCPLMMFFMMRSHGHGGMHGHTQDSEPQRGDARTGGHHH</sequence>
<evidence type="ECO:0000256" key="2">
    <source>
        <dbReference type="SAM" id="Phobius"/>
    </source>
</evidence>